<organism evidence="1">
    <name type="scientific">Anguilla anguilla</name>
    <name type="common">European freshwater eel</name>
    <name type="synonym">Muraena anguilla</name>
    <dbReference type="NCBI Taxonomy" id="7936"/>
    <lineage>
        <taxon>Eukaryota</taxon>
        <taxon>Metazoa</taxon>
        <taxon>Chordata</taxon>
        <taxon>Craniata</taxon>
        <taxon>Vertebrata</taxon>
        <taxon>Euteleostomi</taxon>
        <taxon>Actinopterygii</taxon>
        <taxon>Neopterygii</taxon>
        <taxon>Teleostei</taxon>
        <taxon>Anguilliformes</taxon>
        <taxon>Anguillidae</taxon>
        <taxon>Anguilla</taxon>
    </lineage>
</organism>
<evidence type="ECO:0000313" key="1">
    <source>
        <dbReference type="EMBL" id="JAI05421.1"/>
    </source>
</evidence>
<sequence>MPLRLTQGSYNTARAKKINSRRAMESRISTVVLPRFTCPNGNTARTGFSPEHGRQYDRNIKMAGNALLMASDWKTSI</sequence>
<dbReference type="EMBL" id="GBXM01003157">
    <property type="protein sequence ID" value="JAI05421.1"/>
    <property type="molecule type" value="Transcribed_RNA"/>
</dbReference>
<reference evidence="1" key="2">
    <citation type="journal article" date="2015" name="Fish Shellfish Immunol.">
        <title>Early steps in the European eel (Anguilla anguilla)-Vibrio vulnificus interaction in the gills: Role of the RtxA13 toxin.</title>
        <authorList>
            <person name="Callol A."/>
            <person name="Pajuelo D."/>
            <person name="Ebbesson L."/>
            <person name="Teles M."/>
            <person name="MacKenzie S."/>
            <person name="Amaro C."/>
        </authorList>
    </citation>
    <scope>NUCLEOTIDE SEQUENCE</scope>
</reference>
<accession>A0A0E9XU81</accession>
<name>A0A0E9XU81_ANGAN</name>
<reference evidence="1" key="1">
    <citation type="submission" date="2014-11" db="EMBL/GenBank/DDBJ databases">
        <authorList>
            <person name="Amaro Gonzalez C."/>
        </authorList>
    </citation>
    <scope>NUCLEOTIDE SEQUENCE</scope>
</reference>
<proteinExistence type="predicted"/>
<protein>
    <submittedName>
        <fullName evidence="1">Uncharacterized protein</fullName>
    </submittedName>
</protein>
<dbReference type="AlphaFoldDB" id="A0A0E9XU81"/>